<feature type="region of interest" description="Disordered" evidence="2">
    <location>
        <begin position="1"/>
        <end position="58"/>
    </location>
</feature>
<accession>A0ABQ7QWJ4</accession>
<proteinExistence type="predicted"/>
<evidence type="ECO:0000313" key="3">
    <source>
        <dbReference type="EMBL" id="KAG7309403.1"/>
    </source>
</evidence>
<reference evidence="3 4" key="1">
    <citation type="submission" date="2021-06" db="EMBL/GenBank/DDBJ databases">
        <title>A haploid diamondback moth (Plutella xylostella L.) genome assembly resolves 31 chromosomes and identifies a diamide resistance mutation.</title>
        <authorList>
            <person name="Ward C.M."/>
            <person name="Perry K.D."/>
            <person name="Baker G."/>
            <person name="Powis K."/>
            <person name="Heckel D.G."/>
            <person name="Baxter S.W."/>
        </authorList>
    </citation>
    <scope>NUCLEOTIDE SEQUENCE [LARGE SCALE GENOMIC DNA]</scope>
    <source>
        <strain evidence="3 4">LV</strain>
        <tissue evidence="3">Single pupa</tissue>
    </source>
</reference>
<protein>
    <submittedName>
        <fullName evidence="3">Uncharacterized protein</fullName>
    </submittedName>
</protein>
<evidence type="ECO:0000256" key="1">
    <source>
        <dbReference type="SAM" id="Coils"/>
    </source>
</evidence>
<comment type="caution">
    <text evidence="3">The sequence shown here is derived from an EMBL/GenBank/DDBJ whole genome shotgun (WGS) entry which is preliminary data.</text>
</comment>
<sequence length="161" mass="18806">MPTGNCAIGTKRGRSVYTSDRCARKRNSLPSTSSQPTPSYPIPTQEPPISSPLPPSVCELQWKPPKKKTRVDEAAKAFLNADKKARELEKEREQWLVEQEKERTRQRDVELQLQARLLSLMEEWERERRRQRDVELQLQARLLSLMEHIQAILKQYLEIGE</sequence>
<evidence type="ECO:0000313" key="4">
    <source>
        <dbReference type="Proteomes" id="UP000823941"/>
    </source>
</evidence>
<organism evidence="3 4">
    <name type="scientific">Plutella xylostella</name>
    <name type="common">Diamondback moth</name>
    <name type="synonym">Plutella maculipennis</name>
    <dbReference type="NCBI Taxonomy" id="51655"/>
    <lineage>
        <taxon>Eukaryota</taxon>
        <taxon>Metazoa</taxon>
        <taxon>Ecdysozoa</taxon>
        <taxon>Arthropoda</taxon>
        <taxon>Hexapoda</taxon>
        <taxon>Insecta</taxon>
        <taxon>Pterygota</taxon>
        <taxon>Neoptera</taxon>
        <taxon>Endopterygota</taxon>
        <taxon>Lepidoptera</taxon>
        <taxon>Glossata</taxon>
        <taxon>Ditrysia</taxon>
        <taxon>Yponomeutoidea</taxon>
        <taxon>Plutellidae</taxon>
        <taxon>Plutella</taxon>
    </lineage>
</organism>
<dbReference type="EMBL" id="JAHIBW010000007">
    <property type="protein sequence ID" value="KAG7309403.1"/>
    <property type="molecule type" value="Genomic_DNA"/>
</dbReference>
<feature type="coiled-coil region" evidence="1">
    <location>
        <begin position="71"/>
        <end position="141"/>
    </location>
</feature>
<gene>
    <name evidence="3" type="ORF">JYU34_005370</name>
</gene>
<keyword evidence="4" id="KW-1185">Reference proteome</keyword>
<dbReference type="Proteomes" id="UP000823941">
    <property type="component" value="Chromosome 7"/>
</dbReference>
<name>A0ABQ7QWJ4_PLUXY</name>
<keyword evidence="1" id="KW-0175">Coiled coil</keyword>
<feature type="compositionally biased region" description="Low complexity" evidence="2">
    <location>
        <begin position="28"/>
        <end position="37"/>
    </location>
</feature>
<evidence type="ECO:0000256" key="2">
    <source>
        <dbReference type="SAM" id="MobiDB-lite"/>
    </source>
</evidence>
<feature type="compositionally biased region" description="Pro residues" evidence="2">
    <location>
        <begin position="38"/>
        <end position="55"/>
    </location>
</feature>